<dbReference type="FunFam" id="3.40.309.10:FF:000012">
    <property type="entry name" value="Betaine aldehyde dehydrogenase"/>
    <property type="match status" value="1"/>
</dbReference>
<dbReference type="EMBL" id="CP002581">
    <property type="protein sequence ID" value="AJK48224.1"/>
    <property type="molecule type" value="Genomic_DNA"/>
</dbReference>
<dbReference type="FunFam" id="3.40.605.10:FF:000007">
    <property type="entry name" value="NAD/NADP-dependent betaine aldehyde dehydrogenase"/>
    <property type="match status" value="1"/>
</dbReference>
<organism evidence="6 7">
    <name type="scientific">Burkholderia plantarii</name>
    <dbReference type="NCBI Taxonomy" id="41899"/>
    <lineage>
        <taxon>Bacteria</taxon>
        <taxon>Pseudomonadati</taxon>
        <taxon>Pseudomonadota</taxon>
        <taxon>Betaproteobacteria</taxon>
        <taxon>Burkholderiales</taxon>
        <taxon>Burkholderiaceae</taxon>
        <taxon>Burkholderia</taxon>
    </lineage>
</organism>
<dbReference type="InterPro" id="IPR016162">
    <property type="entry name" value="Ald_DH_N"/>
</dbReference>
<dbReference type="PROSITE" id="PS00687">
    <property type="entry name" value="ALDEHYDE_DEHYDR_GLU"/>
    <property type="match status" value="1"/>
</dbReference>
<sequence>MSDKDIIASLVPSDEIFVGGRWKRGRGAVFASRYPADGSVNAEITTADADDAREAVEAADLAWRRADWAGLKPHQRALVLYRIAELIMARHEALAQLQRRDNGKPIGETRVLVASAANTFRYYAACLETLDEELTPSRGDYLTMSVHEPIGVIAAITPWNSPIASDAQKLAPALAGGNAVVLKPAEVTPLASLALARICEEAGVPPGVLSVLPGKGSVIGDVLVRHPLVKKVSFTGGTEVGRGIARIAAEKLMPVSLELGGKSPTMVFADADLDHAVNGVLYGIFSSSGEACIAGSRLFVERPVYDEFMRRLVEKARRLRVGDPAQPATQMGPLITDRHRESVERYVALGLEEGGRLLCGGERPVGEGREHGYFYQPTILEGLTNGARICQEEIFGPVLVAMPFDDEAALLAEANDSVFGLAAGIWTRDYKRAWRVARALEAGTVWINTYKLFSIATPFSGWKDSGMGREKGRLGIREYMQQKSLYWGLNDAPLAWAN</sequence>
<feature type="domain" description="Aldehyde dehydrogenase" evidence="5">
    <location>
        <begin position="25"/>
        <end position="484"/>
    </location>
</feature>
<feature type="active site" evidence="3">
    <location>
        <position position="258"/>
    </location>
</feature>
<dbReference type="InterPro" id="IPR016160">
    <property type="entry name" value="Ald_DH_CS_CYS"/>
</dbReference>
<evidence type="ECO:0000313" key="6">
    <source>
        <dbReference type="EMBL" id="AJK48224.1"/>
    </source>
</evidence>
<dbReference type="InterPro" id="IPR016161">
    <property type="entry name" value="Ald_DH/histidinol_DH"/>
</dbReference>
<dbReference type="Gene3D" id="3.40.605.10">
    <property type="entry name" value="Aldehyde Dehydrogenase, Chain A, domain 1"/>
    <property type="match status" value="1"/>
</dbReference>
<reference evidence="6 7" key="2">
    <citation type="journal article" date="2016" name="Appl. Microbiol. Biotechnol.">
        <title>Mutations improving production and secretion of extracellular lipase by Burkholderia glumae PG1.</title>
        <authorList>
            <person name="Knapp A."/>
            <person name="Voget S."/>
            <person name="Gao R."/>
            <person name="Zaburannyi N."/>
            <person name="Krysciak D."/>
            <person name="Breuer M."/>
            <person name="Hauer B."/>
            <person name="Streit W.R."/>
            <person name="Muller R."/>
            <person name="Daniel R."/>
            <person name="Jaeger K.E."/>
        </authorList>
    </citation>
    <scope>NUCLEOTIDE SEQUENCE [LARGE SCALE GENOMIC DNA]</scope>
    <source>
        <strain evidence="6 7">PG1</strain>
    </source>
</reference>
<dbReference type="OrthoDB" id="6187633at2"/>
<comment type="similarity">
    <text evidence="1 4">Belongs to the aldehyde dehydrogenase family.</text>
</comment>
<dbReference type="InterPro" id="IPR016163">
    <property type="entry name" value="Ald_DH_C"/>
</dbReference>
<protein>
    <submittedName>
        <fullName evidence="6">Betaine-aldehyde dehydrogenase GbsA</fullName>
        <ecNumber evidence="6">1.2.1.8</ecNumber>
    </submittedName>
</protein>
<evidence type="ECO:0000259" key="5">
    <source>
        <dbReference type="Pfam" id="PF00171"/>
    </source>
</evidence>
<dbReference type="InterPro" id="IPR029510">
    <property type="entry name" value="Ald_DH_CS_GLU"/>
</dbReference>
<gene>
    <name evidence="6" type="primary">gbsA1</name>
    <name evidence="6" type="ORF">BGL_2c01280</name>
</gene>
<dbReference type="EC" id="1.2.1.8" evidence="6"/>
<evidence type="ECO:0000313" key="7">
    <source>
        <dbReference type="Proteomes" id="UP000031838"/>
    </source>
</evidence>
<dbReference type="AlphaFoldDB" id="A0A0B6S1F0"/>
<dbReference type="Pfam" id="PF00171">
    <property type="entry name" value="Aldedh"/>
    <property type="match status" value="1"/>
</dbReference>
<dbReference type="HOGENOM" id="CLU_005391_0_1_4"/>
<dbReference type="Gene3D" id="3.40.309.10">
    <property type="entry name" value="Aldehyde Dehydrogenase, Chain A, domain 2"/>
    <property type="match status" value="1"/>
</dbReference>
<dbReference type="KEGG" id="bpla:bpln_2g01280"/>
<keyword evidence="2 4" id="KW-0560">Oxidoreductase</keyword>
<dbReference type="CDD" id="cd07114">
    <property type="entry name" value="ALDH_DhaS"/>
    <property type="match status" value="1"/>
</dbReference>
<evidence type="ECO:0000256" key="1">
    <source>
        <dbReference type="ARBA" id="ARBA00009986"/>
    </source>
</evidence>
<dbReference type="PROSITE" id="PS00070">
    <property type="entry name" value="ALDEHYDE_DEHYDR_CYS"/>
    <property type="match status" value="1"/>
</dbReference>
<dbReference type="RefSeq" id="WP_042626904.1">
    <property type="nucleotide sequence ID" value="NZ_BSTO01000007.1"/>
</dbReference>
<dbReference type="KEGG" id="bgp:BGL_2c01280"/>
<name>A0A0B6S1F0_BURPL</name>
<accession>A0A0B6S1F0</accession>
<dbReference type="GO" id="GO:0008802">
    <property type="term" value="F:betaine-aldehyde dehydrogenase (NAD+) activity"/>
    <property type="evidence" value="ECO:0007669"/>
    <property type="project" value="UniProtKB-EC"/>
</dbReference>
<dbReference type="PANTHER" id="PTHR11699">
    <property type="entry name" value="ALDEHYDE DEHYDROGENASE-RELATED"/>
    <property type="match status" value="1"/>
</dbReference>
<reference evidence="7" key="1">
    <citation type="submission" date="2011-03" db="EMBL/GenBank/DDBJ databases">
        <authorList>
            <person name="Voget S."/>
            <person name="Streit W.R."/>
            <person name="Jaeger K.E."/>
            <person name="Daniel R."/>
        </authorList>
    </citation>
    <scope>NUCLEOTIDE SEQUENCE [LARGE SCALE GENOMIC DNA]</scope>
    <source>
        <strain evidence="7">PG1</strain>
    </source>
</reference>
<dbReference type="Proteomes" id="UP000031838">
    <property type="component" value="Chromosome 2"/>
</dbReference>
<evidence type="ECO:0000256" key="2">
    <source>
        <dbReference type="ARBA" id="ARBA00023002"/>
    </source>
</evidence>
<evidence type="ECO:0000256" key="4">
    <source>
        <dbReference type="RuleBase" id="RU003345"/>
    </source>
</evidence>
<evidence type="ECO:0000256" key="3">
    <source>
        <dbReference type="PROSITE-ProRule" id="PRU10007"/>
    </source>
</evidence>
<proteinExistence type="inferred from homology"/>
<keyword evidence="7" id="KW-1185">Reference proteome</keyword>
<dbReference type="SUPFAM" id="SSF53720">
    <property type="entry name" value="ALDH-like"/>
    <property type="match status" value="1"/>
</dbReference>
<dbReference type="InterPro" id="IPR015590">
    <property type="entry name" value="Aldehyde_DH_dom"/>
</dbReference>